<sequence>MGAYTHIDFHESQLLKDKQDYLSFKSAVEAPPDPPGYVRPDNYTRAYLIQRADFPRTGDLSVTLSIASNKLASGLMGSDAVSSSFMLMNDGGDYFECGVCHNKPYLGREVVFCKKYISGRGVEITSGKNYSSNNWNESSYLIQVDIVNGLARTTVNSNYTQTDVSGLPRNWTRIYKITKIVSVDQNLYPGCFSSSKLNVMLIRSLTVSPVRTFFRDVLLKPLRKSFNARIEDVLSIDDAALLIPSPVVPVSTDGTGPSEQLDVVALTSDITELINARGQGRIGFPDSVLSISEADIYDERYLPITEALQINARLRRLVLSKGGSQTPQDMGNMIVAMIQLFVLYSTVKNISVKDSYRVETELGRKNVSLSYSEVREAILGGKYDASPTNTVRSFMRYFTHTTITLLIEKKIQPAYTALAKHGVPKRFTPYCFDFALLDNRYYPADVLKANAMACAVAIKSANLRRKGSETYNILESIQ</sequence>
<dbReference type="InterPro" id="IPR002679">
    <property type="entry name" value="Closter_coat"/>
</dbReference>
<proteinExistence type="predicted"/>
<reference evidence="4" key="1">
    <citation type="journal article" date="2017" name="Virology">
        <title>Infection and Colonization of Nicotiana benthamiana by Grapevine leafroll-associated virus 3.</title>
        <authorList>
            <person name="Prator C.A."/>
            <person name="Kashiwagi C.M."/>
            <person name="Voncina D."/>
            <person name="Almeida R.P.P."/>
        </authorList>
    </citation>
    <scope>NUCLEOTIDE SEQUENCE</scope>
    <source>
        <strain evidence="4">GLRaV-3-I-LR101</strain>
    </source>
</reference>
<protein>
    <submittedName>
        <fullName evidence="4">Divergent coat protein</fullName>
    </submittedName>
</protein>
<accession>A0A221KKB0</accession>
<keyword evidence="2 4" id="KW-0167">Capsid protein</keyword>
<dbReference type="EMBL" id="MF186605">
    <property type="protein sequence ID" value="ASM79497.1"/>
    <property type="molecule type" value="Genomic_RNA"/>
</dbReference>
<dbReference type="Pfam" id="PF01785">
    <property type="entry name" value="Closter_coat"/>
    <property type="match status" value="1"/>
</dbReference>
<dbReference type="GO" id="GO:0019028">
    <property type="term" value="C:viral capsid"/>
    <property type="evidence" value="ECO:0007669"/>
    <property type="project" value="UniProtKB-KW"/>
</dbReference>
<comment type="subcellular location">
    <subcellularLocation>
        <location evidence="1">Virion</location>
    </subcellularLocation>
</comment>
<keyword evidence="3" id="KW-0946">Virion</keyword>
<dbReference type="EMBL" id="KY886362">
    <property type="protein sequence ID" value="AST24354.1"/>
    <property type="molecule type" value="Genomic_RNA"/>
</dbReference>
<evidence type="ECO:0000256" key="2">
    <source>
        <dbReference type="ARBA" id="ARBA00022561"/>
    </source>
</evidence>
<evidence type="ECO:0000313" key="4">
    <source>
        <dbReference type="EMBL" id="ASM79497.1"/>
    </source>
</evidence>
<gene>
    <name evidence="4" type="primary">ORF7</name>
</gene>
<evidence type="ECO:0000256" key="3">
    <source>
        <dbReference type="ARBA" id="ARBA00022844"/>
    </source>
</evidence>
<evidence type="ECO:0000256" key="1">
    <source>
        <dbReference type="ARBA" id="ARBA00004328"/>
    </source>
</evidence>
<name>A0A221KKB0_9CLOS</name>
<organism evidence="4">
    <name type="scientific">Grapevine leafroll-associated virus 3</name>
    <dbReference type="NCBI Taxonomy" id="55951"/>
    <lineage>
        <taxon>Viruses</taxon>
        <taxon>Riboviria</taxon>
        <taxon>Orthornavirae</taxon>
        <taxon>Kitrinoviricota</taxon>
        <taxon>Alsuviricetes</taxon>
        <taxon>Martellivirales</taxon>
        <taxon>Closteroviridae</taxon>
        <taxon>Ampelovirus</taxon>
        <taxon>Ampelovirus trivitis</taxon>
    </lineage>
</organism>